<dbReference type="Pfam" id="PF00664">
    <property type="entry name" value="ABC_membrane"/>
    <property type="match status" value="1"/>
</dbReference>
<keyword evidence="4" id="KW-0547">Nucleotide-binding</keyword>
<dbReference type="InterPro" id="IPR005898">
    <property type="entry name" value="Cyc_pep_transpt_SyrD/YojI"/>
</dbReference>
<dbReference type="PROSITE" id="PS00211">
    <property type="entry name" value="ABC_TRANSPORTER_1"/>
    <property type="match status" value="1"/>
</dbReference>
<dbReference type="Pfam" id="PF00005">
    <property type="entry name" value="ABC_tran"/>
    <property type="match status" value="1"/>
</dbReference>
<keyword evidence="7 8" id="KW-0472">Membrane</keyword>
<evidence type="ECO:0000256" key="4">
    <source>
        <dbReference type="ARBA" id="ARBA00022741"/>
    </source>
</evidence>
<feature type="domain" description="ABC transporter" evidence="9">
    <location>
        <begin position="352"/>
        <end position="572"/>
    </location>
</feature>
<dbReference type="InterPro" id="IPR017871">
    <property type="entry name" value="ABC_transporter-like_CS"/>
</dbReference>
<dbReference type="InterPro" id="IPR036640">
    <property type="entry name" value="ABC1_TM_sf"/>
</dbReference>
<sequence>MLEKMLKAIPLGGAGQSRQEKLFWVALGLLRPFWPLAAFATAIGILGGLASAWLLATINSSLHDADGFTVPLLARFAGLCALSVGGTAISGAINSILGQKIIAALRKDIAAQILQAPIASLEAHRSYRLMSVLTGDVDTVSAFTFNFSGYAIALAITVGGFAYLLTLSPAVFLLALVSLATGLAVNIISQRVWIRDYQAVRVAQDELHMQYRAIIDGAKELKISRPRRERVFDVLLRGAADRIAELKSRAMRLHWIADASGSAAFFVMIGLLLTARNQLGIDTTVISGAVIVLLYVKGPMEQIAGALPVFDQARISFSRIAALSADLDQREPNILLSPELGSGTNGLAIRSIELRGVRYAFPAGNDVPPFVLGPVDLTIHAGELLFIVGDNGSGKTTLIKLLLGLYVPQQGSILLDGVVVTPEDRDHYRQLFSTIFSDYYLFDDLAYGALPEEAGRHLARLGIAHKVTLDGDRFTTTDLSSGQRKRLALVQAWLEHRPIIVTDEWAADQDPDFRRIFYEELLPEMTKQGRTLIVISHDDRYFHVADRIVRMVNGHIVEDRIEEDTLVQKESR</sequence>
<evidence type="ECO:0000256" key="1">
    <source>
        <dbReference type="ARBA" id="ARBA00004651"/>
    </source>
</evidence>
<evidence type="ECO:0000313" key="12">
    <source>
        <dbReference type="Proteomes" id="UP001250791"/>
    </source>
</evidence>
<gene>
    <name evidence="11" type="ORF">J2W52_005437</name>
</gene>
<keyword evidence="5 11" id="KW-0067">ATP-binding</keyword>
<feature type="transmembrane region" description="Helical" evidence="8">
    <location>
        <begin position="76"/>
        <end position="97"/>
    </location>
</feature>
<dbReference type="SUPFAM" id="SSF90123">
    <property type="entry name" value="ABC transporter transmembrane region"/>
    <property type="match status" value="1"/>
</dbReference>
<dbReference type="PROSITE" id="PS50929">
    <property type="entry name" value="ABC_TM1F"/>
    <property type="match status" value="1"/>
</dbReference>
<dbReference type="SMART" id="SM00382">
    <property type="entry name" value="AAA"/>
    <property type="match status" value="1"/>
</dbReference>
<feature type="transmembrane region" description="Helical" evidence="8">
    <location>
        <begin position="170"/>
        <end position="188"/>
    </location>
</feature>
<evidence type="ECO:0000256" key="8">
    <source>
        <dbReference type="SAM" id="Phobius"/>
    </source>
</evidence>
<evidence type="ECO:0000259" key="10">
    <source>
        <dbReference type="PROSITE" id="PS50929"/>
    </source>
</evidence>
<feature type="domain" description="ABC transmembrane type-1" evidence="10">
    <location>
        <begin position="36"/>
        <end position="312"/>
    </location>
</feature>
<comment type="similarity">
    <text evidence="2">Belongs to the ABC transporter superfamily.</text>
</comment>
<dbReference type="PANTHER" id="PTHR24221:SF654">
    <property type="entry name" value="ATP-BINDING CASSETTE SUB-FAMILY B MEMBER 6"/>
    <property type="match status" value="1"/>
</dbReference>
<evidence type="ECO:0000259" key="9">
    <source>
        <dbReference type="PROSITE" id="PS50893"/>
    </source>
</evidence>
<evidence type="ECO:0000256" key="2">
    <source>
        <dbReference type="ARBA" id="ARBA00005417"/>
    </source>
</evidence>
<dbReference type="InterPro" id="IPR039421">
    <property type="entry name" value="Type_1_exporter"/>
</dbReference>
<keyword evidence="6 8" id="KW-1133">Transmembrane helix</keyword>
<evidence type="ECO:0000313" key="11">
    <source>
        <dbReference type="EMBL" id="MDR6903804.1"/>
    </source>
</evidence>
<dbReference type="RefSeq" id="WP_310235335.1">
    <property type="nucleotide sequence ID" value="NZ_JAVDUP010000010.1"/>
</dbReference>
<evidence type="ECO:0000256" key="3">
    <source>
        <dbReference type="ARBA" id="ARBA00022692"/>
    </source>
</evidence>
<feature type="transmembrane region" description="Helical" evidence="8">
    <location>
        <begin position="33"/>
        <end position="56"/>
    </location>
</feature>
<dbReference type="Gene3D" id="3.40.50.300">
    <property type="entry name" value="P-loop containing nucleotide triphosphate hydrolases"/>
    <property type="match status" value="1"/>
</dbReference>
<dbReference type="SUPFAM" id="SSF52540">
    <property type="entry name" value="P-loop containing nucleoside triphosphate hydrolases"/>
    <property type="match status" value="1"/>
</dbReference>
<feature type="transmembrane region" description="Helical" evidence="8">
    <location>
        <begin position="255"/>
        <end position="273"/>
    </location>
</feature>
<dbReference type="PROSITE" id="PS50893">
    <property type="entry name" value="ABC_TRANSPORTER_2"/>
    <property type="match status" value="1"/>
</dbReference>
<protein>
    <submittedName>
        <fullName evidence="11">ATP-binding cassette transporter</fullName>
    </submittedName>
</protein>
<dbReference type="CDD" id="cd03228">
    <property type="entry name" value="ABCC_MRP_Like"/>
    <property type="match status" value="1"/>
</dbReference>
<comment type="caution">
    <text evidence="11">The sequence shown here is derived from an EMBL/GenBank/DDBJ whole genome shotgun (WGS) entry which is preliminary data.</text>
</comment>
<comment type="subcellular location">
    <subcellularLocation>
        <location evidence="1">Cell membrane</location>
        <topology evidence="1">Multi-pass membrane protein</topology>
    </subcellularLocation>
</comment>
<reference evidence="11 12" key="1">
    <citation type="submission" date="2023-07" db="EMBL/GenBank/DDBJ databases">
        <title>Sorghum-associated microbial communities from plants grown in Nebraska, USA.</title>
        <authorList>
            <person name="Schachtman D."/>
        </authorList>
    </citation>
    <scope>NUCLEOTIDE SEQUENCE [LARGE SCALE GENOMIC DNA]</scope>
    <source>
        <strain evidence="11 12">3199</strain>
    </source>
</reference>
<evidence type="ECO:0000256" key="6">
    <source>
        <dbReference type="ARBA" id="ARBA00022989"/>
    </source>
</evidence>
<name>A0ABU1SXW9_9HYPH</name>
<dbReference type="InterPro" id="IPR003439">
    <property type="entry name" value="ABC_transporter-like_ATP-bd"/>
</dbReference>
<dbReference type="InterPro" id="IPR027417">
    <property type="entry name" value="P-loop_NTPase"/>
</dbReference>
<dbReference type="Proteomes" id="UP001250791">
    <property type="component" value="Unassembled WGS sequence"/>
</dbReference>
<organism evidence="11 12">
    <name type="scientific">Rhizobium miluonense</name>
    <dbReference type="NCBI Taxonomy" id="411945"/>
    <lineage>
        <taxon>Bacteria</taxon>
        <taxon>Pseudomonadati</taxon>
        <taxon>Pseudomonadota</taxon>
        <taxon>Alphaproteobacteria</taxon>
        <taxon>Hyphomicrobiales</taxon>
        <taxon>Rhizobiaceae</taxon>
        <taxon>Rhizobium/Agrobacterium group</taxon>
        <taxon>Rhizobium</taxon>
    </lineage>
</organism>
<dbReference type="NCBIfam" id="TIGR01194">
    <property type="entry name" value="cyc_pep_trnsptr"/>
    <property type="match status" value="1"/>
</dbReference>
<dbReference type="InterPro" id="IPR003593">
    <property type="entry name" value="AAA+_ATPase"/>
</dbReference>
<keyword evidence="12" id="KW-1185">Reference proteome</keyword>
<dbReference type="PANTHER" id="PTHR24221">
    <property type="entry name" value="ATP-BINDING CASSETTE SUB-FAMILY B"/>
    <property type="match status" value="1"/>
</dbReference>
<dbReference type="GO" id="GO:0005524">
    <property type="term" value="F:ATP binding"/>
    <property type="evidence" value="ECO:0007669"/>
    <property type="project" value="UniProtKB-KW"/>
</dbReference>
<feature type="transmembrane region" description="Helical" evidence="8">
    <location>
        <begin position="140"/>
        <end position="164"/>
    </location>
</feature>
<accession>A0ABU1SXW9</accession>
<keyword evidence="3 8" id="KW-0812">Transmembrane</keyword>
<proteinExistence type="inferred from homology"/>
<evidence type="ECO:0000256" key="7">
    <source>
        <dbReference type="ARBA" id="ARBA00023136"/>
    </source>
</evidence>
<dbReference type="Gene3D" id="1.20.1560.10">
    <property type="entry name" value="ABC transporter type 1, transmembrane domain"/>
    <property type="match status" value="1"/>
</dbReference>
<evidence type="ECO:0000256" key="5">
    <source>
        <dbReference type="ARBA" id="ARBA00022840"/>
    </source>
</evidence>
<dbReference type="InterPro" id="IPR011527">
    <property type="entry name" value="ABC1_TM_dom"/>
</dbReference>
<dbReference type="EMBL" id="JAVDUP010000010">
    <property type="protein sequence ID" value="MDR6903804.1"/>
    <property type="molecule type" value="Genomic_DNA"/>
</dbReference>